<dbReference type="GeneID" id="18806446"/>
<dbReference type="Proteomes" id="UP000053927">
    <property type="component" value="Unassembled WGS sequence"/>
</dbReference>
<dbReference type="KEGG" id="shs:STEHIDRAFT_68619"/>
<evidence type="ECO:0000313" key="1">
    <source>
        <dbReference type="EMBL" id="EIM80183.1"/>
    </source>
</evidence>
<keyword evidence="2" id="KW-1185">Reference proteome</keyword>
<proteinExistence type="predicted"/>
<organism evidence="1 2">
    <name type="scientific">Stereum hirsutum (strain FP-91666)</name>
    <name type="common">White-rot fungus</name>
    <dbReference type="NCBI Taxonomy" id="721885"/>
    <lineage>
        <taxon>Eukaryota</taxon>
        <taxon>Fungi</taxon>
        <taxon>Dikarya</taxon>
        <taxon>Basidiomycota</taxon>
        <taxon>Agaricomycotina</taxon>
        <taxon>Agaricomycetes</taxon>
        <taxon>Russulales</taxon>
        <taxon>Stereaceae</taxon>
        <taxon>Stereum</taxon>
    </lineage>
</organism>
<dbReference type="EMBL" id="JH687399">
    <property type="protein sequence ID" value="EIM80183.1"/>
    <property type="molecule type" value="Genomic_DNA"/>
</dbReference>
<protein>
    <submittedName>
        <fullName evidence="1">Uncharacterized protein</fullName>
    </submittedName>
</protein>
<feature type="non-terminal residue" evidence="1">
    <location>
        <position position="1"/>
    </location>
</feature>
<gene>
    <name evidence="1" type="ORF">STEHIDRAFT_68619</name>
</gene>
<dbReference type="OrthoDB" id="3251307at2759"/>
<dbReference type="AlphaFoldDB" id="R7RZC1"/>
<dbReference type="OMA" id="CFGHSGW"/>
<sequence>HTYLDGIFPFMYLGVSAVGFFHCTATLSPEEPGGLYGPMGRAPSQYFPVPLRPSGWVGHFFLAGSLG</sequence>
<dbReference type="RefSeq" id="XP_007310662.1">
    <property type="nucleotide sequence ID" value="XM_007310600.1"/>
</dbReference>
<name>R7RZC1_STEHR</name>
<reference evidence="2" key="1">
    <citation type="journal article" date="2012" name="Science">
        <title>The Paleozoic origin of enzymatic lignin decomposition reconstructed from 31 fungal genomes.</title>
        <authorList>
            <person name="Floudas D."/>
            <person name="Binder M."/>
            <person name="Riley R."/>
            <person name="Barry K."/>
            <person name="Blanchette R.A."/>
            <person name="Henrissat B."/>
            <person name="Martinez A.T."/>
            <person name="Otillar R."/>
            <person name="Spatafora J.W."/>
            <person name="Yadav J.S."/>
            <person name="Aerts A."/>
            <person name="Benoit I."/>
            <person name="Boyd A."/>
            <person name="Carlson A."/>
            <person name="Copeland A."/>
            <person name="Coutinho P.M."/>
            <person name="de Vries R.P."/>
            <person name="Ferreira P."/>
            <person name="Findley K."/>
            <person name="Foster B."/>
            <person name="Gaskell J."/>
            <person name="Glotzer D."/>
            <person name="Gorecki P."/>
            <person name="Heitman J."/>
            <person name="Hesse C."/>
            <person name="Hori C."/>
            <person name="Igarashi K."/>
            <person name="Jurgens J.A."/>
            <person name="Kallen N."/>
            <person name="Kersten P."/>
            <person name="Kohler A."/>
            <person name="Kuees U."/>
            <person name="Kumar T.K.A."/>
            <person name="Kuo A."/>
            <person name="LaButti K."/>
            <person name="Larrondo L.F."/>
            <person name="Lindquist E."/>
            <person name="Ling A."/>
            <person name="Lombard V."/>
            <person name="Lucas S."/>
            <person name="Lundell T."/>
            <person name="Martin R."/>
            <person name="McLaughlin D.J."/>
            <person name="Morgenstern I."/>
            <person name="Morin E."/>
            <person name="Murat C."/>
            <person name="Nagy L.G."/>
            <person name="Nolan M."/>
            <person name="Ohm R.A."/>
            <person name="Patyshakuliyeva A."/>
            <person name="Rokas A."/>
            <person name="Ruiz-Duenas F.J."/>
            <person name="Sabat G."/>
            <person name="Salamov A."/>
            <person name="Samejima M."/>
            <person name="Schmutz J."/>
            <person name="Slot J.C."/>
            <person name="St John F."/>
            <person name="Stenlid J."/>
            <person name="Sun H."/>
            <person name="Sun S."/>
            <person name="Syed K."/>
            <person name="Tsang A."/>
            <person name="Wiebenga A."/>
            <person name="Young D."/>
            <person name="Pisabarro A."/>
            <person name="Eastwood D.C."/>
            <person name="Martin F."/>
            <person name="Cullen D."/>
            <person name="Grigoriev I.V."/>
            <person name="Hibbett D.S."/>
        </authorList>
    </citation>
    <scope>NUCLEOTIDE SEQUENCE [LARGE SCALE GENOMIC DNA]</scope>
    <source>
        <strain evidence="2">FP-91666</strain>
    </source>
</reference>
<accession>R7RZC1</accession>
<evidence type="ECO:0000313" key="2">
    <source>
        <dbReference type="Proteomes" id="UP000053927"/>
    </source>
</evidence>